<dbReference type="PANTHER" id="PTHR13887:SF41">
    <property type="entry name" value="THIOREDOXIN SUPERFAMILY PROTEIN"/>
    <property type="match status" value="1"/>
</dbReference>
<name>A0ABW0QIL6_9BURK</name>
<proteinExistence type="predicted"/>
<reference evidence="3" key="1">
    <citation type="journal article" date="2019" name="Int. J. Syst. Evol. Microbiol.">
        <title>The Global Catalogue of Microorganisms (GCM) 10K type strain sequencing project: providing services to taxonomists for standard genome sequencing and annotation.</title>
        <authorList>
            <consortium name="The Broad Institute Genomics Platform"/>
            <consortium name="The Broad Institute Genome Sequencing Center for Infectious Disease"/>
            <person name="Wu L."/>
            <person name="Ma J."/>
        </authorList>
    </citation>
    <scope>NUCLEOTIDE SEQUENCE [LARGE SCALE GENOMIC DNA]</scope>
    <source>
        <strain evidence="3">CGMCC 4.7277</strain>
    </source>
</reference>
<organism evidence="2 3">
    <name type="scientific">Polaromonas jejuensis</name>
    <dbReference type="NCBI Taxonomy" id="457502"/>
    <lineage>
        <taxon>Bacteria</taxon>
        <taxon>Pseudomonadati</taxon>
        <taxon>Pseudomonadota</taxon>
        <taxon>Betaproteobacteria</taxon>
        <taxon>Burkholderiales</taxon>
        <taxon>Comamonadaceae</taxon>
        <taxon>Polaromonas</taxon>
    </lineage>
</organism>
<comment type="caution">
    <text evidence="2">The sequence shown here is derived from an EMBL/GenBank/DDBJ whole genome shotgun (WGS) entry which is preliminary data.</text>
</comment>
<evidence type="ECO:0000259" key="1">
    <source>
        <dbReference type="Pfam" id="PF01323"/>
    </source>
</evidence>
<evidence type="ECO:0000313" key="3">
    <source>
        <dbReference type="Proteomes" id="UP001596084"/>
    </source>
</evidence>
<keyword evidence="3" id="KW-1185">Reference proteome</keyword>
<dbReference type="SUPFAM" id="SSF52833">
    <property type="entry name" value="Thioredoxin-like"/>
    <property type="match status" value="1"/>
</dbReference>
<feature type="domain" description="DSBA-like thioredoxin" evidence="1">
    <location>
        <begin position="6"/>
        <end position="202"/>
    </location>
</feature>
<dbReference type="RefSeq" id="WP_068836224.1">
    <property type="nucleotide sequence ID" value="NZ_JBHSMX010000045.1"/>
</dbReference>
<sequence length="216" mass="23926">MAQELVIDVYFDLICPWCLIGKRHLDRALAALAQIDPEVAVDVLWHSVQLLPDLPVQGRDFTEFYIQRKGSAQAVREGQERVKQAAVGAGAVVDFSRMARMPNTLQAHQLLAFASARQTTHQHAQLLERLLAAHFSRGEDLGERATLLVIAQDFDLPMAELNHWLESGMGKPMPLEVPGVPFFVFNHRVSLSGAQPPELLLSGMRQALEAPLALHA</sequence>
<protein>
    <submittedName>
        <fullName evidence="2">DsbA family oxidoreductase</fullName>
    </submittedName>
</protein>
<dbReference type="InterPro" id="IPR001853">
    <property type="entry name" value="DSBA-like_thioredoxin_dom"/>
</dbReference>
<evidence type="ECO:0000313" key="2">
    <source>
        <dbReference type="EMBL" id="MFC5522549.1"/>
    </source>
</evidence>
<gene>
    <name evidence="2" type="ORF">ACFPP7_16785</name>
</gene>
<dbReference type="InterPro" id="IPR036249">
    <property type="entry name" value="Thioredoxin-like_sf"/>
</dbReference>
<dbReference type="EMBL" id="JBHSMX010000045">
    <property type="protein sequence ID" value="MFC5522549.1"/>
    <property type="molecule type" value="Genomic_DNA"/>
</dbReference>
<dbReference type="Gene3D" id="3.40.30.10">
    <property type="entry name" value="Glutaredoxin"/>
    <property type="match status" value="1"/>
</dbReference>
<dbReference type="PANTHER" id="PTHR13887">
    <property type="entry name" value="GLUTATHIONE S-TRANSFERASE KAPPA"/>
    <property type="match status" value="1"/>
</dbReference>
<dbReference type="Pfam" id="PF01323">
    <property type="entry name" value="DSBA"/>
    <property type="match status" value="1"/>
</dbReference>
<accession>A0ABW0QIL6</accession>
<dbReference type="Proteomes" id="UP001596084">
    <property type="component" value="Unassembled WGS sequence"/>
</dbReference>
<dbReference type="CDD" id="cd03024">
    <property type="entry name" value="DsbA_FrnE"/>
    <property type="match status" value="1"/>
</dbReference>